<proteinExistence type="predicted"/>
<reference evidence="1" key="2">
    <citation type="journal article" date="2015" name="Fish Shellfish Immunol.">
        <title>Early steps in the European eel (Anguilla anguilla)-Vibrio vulnificus interaction in the gills: Role of the RtxA13 toxin.</title>
        <authorList>
            <person name="Callol A."/>
            <person name="Pajuelo D."/>
            <person name="Ebbesson L."/>
            <person name="Teles M."/>
            <person name="MacKenzie S."/>
            <person name="Amaro C."/>
        </authorList>
    </citation>
    <scope>NUCLEOTIDE SEQUENCE</scope>
</reference>
<organism evidence="1">
    <name type="scientific">Anguilla anguilla</name>
    <name type="common">European freshwater eel</name>
    <name type="synonym">Muraena anguilla</name>
    <dbReference type="NCBI Taxonomy" id="7936"/>
    <lineage>
        <taxon>Eukaryota</taxon>
        <taxon>Metazoa</taxon>
        <taxon>Chordata</taxon>
        <taxon>Craniata</taxon>
        <taxon>Vertebrata</taxon>
        <taxon>Euteleostomi</taxon>
        <taxon>Actinopterygii</taxon>
        <taxon>Neopterygii</taxon>
        <taxon>Teleostei</taxon>
        <taxon>Anguilliformes</taxon>
        <taxon>Anguillidae</taxon>
        <taxon>Anguilla</taxon>
    </lineage>
</organism>
<name>A0A0E9UEZ1_ANGAN</name>
<sequence length="33" mass="4087">MRLNYHCLIRRMTEYLLLPEPKTNRKPMIISVR</sequence>
<evidence type="ECO:0000313" key="1">
    <source>
        <dbReference type="EMBL" id="JAH64414.1"/>
    </source>
</evidence>
<protein>
    <submittedName>
        <fullName evidence="1">Uncharacterized protein</fullName>
    </submittedName>
</protein>
<dbReference type="EMBL" id="GBXM01044163">
    <property type="protein sequence ID" value="JAH64414.1"/>
    <property type="molecule type" value="Transcribed_RNA"/>
</dbReference>
<reference evidence="1" key="1">
    <citation type="submission" date="2014-11" db="EMBL/GenBank/DDBJ databases">
        <authorList>
            <person name="Amaro Gonzalez C."/>
        </authorList>
    </citation>
    <scope>NUCLEOTIDE SEQUENCE</scope>
</reference>
<accession>A0A0E9UEZ1</accession>
<dbReference type="AlphaFoldDB" id="A0A0E9UEZ1"/>